<comment type="caution">
    <text evidence="3">The sequence shown here is derived from an EMBL/GenBank/DDBJ whole genome shotgun (WGS) entry which is preliminary data.</text>
</comment>
<evidence type="ECO:0000313" key="4">
    <source>
        <dbReference type="Proteomes" id="UP001607303"/>
    </source>
</evidence>
<feature type="region of interest" description="Disordered" evidence="1">
    <location>
        <begin position="44"/>
        <end position="73"/>
    </location>
</feature>
<keyword evidence="2" id="KW-0812">Transmembrane</keyword>
<protein>
    <submittedName>
        <fullName evidence="3">Uncharacterized protein</fullName>
    </submittedName>
</protein>
<reference evidence="3 4" key="1">
    <citation type="journal article" date="2024" name="Ann. Entomol. Soc. Am.">
        <title>Genomic analyses of the southern and eastern yellowjacket wasps (Hymenoptera: Vespidae) reveal evolutionary signatures of social life.</title>
        <authorList>
            <person name="Catto M.A."/>
            <person name="Caine P.B."/>
            <person name="Orr S.E."/>
            <person name="Hunt B.G."/>
            <person name="Goodisman M.A.D."/>
        </authorList>
    </citation>
    <scope>NUCLEOTIDE SEQUENCE [LARGE SCALE GENOMIC DNA]</scope>
    <source>
        <strain evidence="3">232</strain>
        <tissue evidence="3">Head and thorax</tissue>
    </source>
</reference>
<feature type="compositionally biased region" description="Gly residues" evidence="1">
    <location>
        <begin position="46"/>
        <end position="62"/>
    </location>
</feature>
<keyword evidence="4" id="KW-1185">Reference proteome</keyword>
<feature type="region of interest" description="Disordered" evidence="1">
    <location>
        <begin position="1"/>
        <end position="23"/>
    </location>
</feature>
<keyword evidence="2" id="KW-0472">Membrane</keyword>
<feature type="compositionally biased region" description="Low complexity" evidence="1">
    <location>
        <begin position="63"/>
        <end position="73"/>
    </location>
</feature>
<organism evidence="3 4">
    <name type="scientific">Vespula maculifrons</name>
    <name type="common">Eastern yellow jacket</name>
    <name type="synonym">Wasp</name>
    <dbReference type="NCBI Taxonomy" id="7453"/>
    <lineage>
        <taxon>Eukaryota</taxon>
        <taxon>Metazoa</taxon>
        <taxon>Ecdysozoa</taxon>
        <taxon>Arthropoda</taxon>
        <taxon>Hexapoda</taxon>
        <taxon>Insecta</taxon>
        <taxon>Pterygota</taxon>
        <taxon>Neoptera</taxon>
        <taxon>Endopterygota</taxon>
        <taxon>Hymenoptera</taxon>
        <taxon>Apocrita</taxon>
        <taxon>Aculeata</taxon>
        <taxon>Vespoidea</taxon>
        <taxon>Vespidae</taxon>
        <taxon>Vespinae</taxon>
        <taxon>Vespula</taxon>
    </lineage>
</organism>
<dbReference type="Proteomes" id="UP001607303">
    <property type="component" value="Unassembled WGS sequence"/>
</dbReference>
<gene>
    <name evidence="3" type="ORF">V1477_005985</name>
</gene>
<feature type="transmembrane region" description="Helical" evidence="2">
    <location>
        <begin position="76"/>
        <end position="96"/>
    </location>
</feature>
<sequence length="120" mass="12218">MGVGGGGEGAASETVHRSESKMRKHKYKLESILALSAAAASRRSVVGGGGNDDDVGGSGGSGDSSSNSSSSSGSRIVIVVVVSVAVVSGRTIYIHISWHSRYTEGRRVSNNGSRPTAQLN</sequence>
<evidence type="ECO:0000313" key="3">
    <source>
        <dbReference type="EMBL" id="KAL2745831.1"/>
    </source>
</evidence>
<evidence type="ECO:0000256" key="2">
    <source>
        <dbReference type="SAM" id="Phobius"/>
    </source>
</evidence>
<accession>A0ABD2CLF7</accession>
<name>A0ABD2CLF7_VESMC</name>
<proteinExistence type="predicted"/>
<dbReference type="AlphaFoldDB" id="A0ABD2CLF7"/>
<dbReference type="EMBL" id="JAYRBN010000040">
    <property type="protein sequence ID" value="KAL2745831.1"/>
    <property type="molecule type" value="Genomic_DNA"/>
</dbReference>
<keyword evidence="2" id="KW-1133">Transmembrane helix</keyword>
<evidence type="ECO:0000256" key="1">
    <source>
        <dbReference type="SAM" id="MobiDB-lite"/>
    </source>
</evidence>